<dbReference type="InterPro" id="IPR036265">
    <property type="entry name" value="HIT-like_sf"/>
</dbReference>
<feature type="active site" description="Nucleophile" evidence="16">
    <location>
        <position position="274"/>
    </location>
</feature>
<protein>
    <recommendedName>
        <fullName evidence="6 15">m7GpppX diphosphatase</fullName>
        <ecNumber evidence="5 15">3.6.1.59</ecNumber>
    </recommendedName>
</protein>
<comment type="subunit">
    <text evidence="4">Homodimer. Associates with components of the exosome multienzyme ribonuclease complex, such as EXOSC3 and EXOSC4. Interacts with NDOR1.</text>
</comment>
<evidence type="ECO:0000256" key="7">
    <source>
        <dbReference type="ARBA" id="ARBA00022490"/>
    </source>
</evidence>
<keyword evidence="8" id="KW-0597">Phosphoprotein</keyword>
<evidence type="ECO:0000256" key="9">
    <source>
        <dbReference type="ARBA" id="ARBA00022664"/>
    </source>
</evidence>
<keyword evidence="10 15" id="KW-0378">Hydrolase</keyword>
<dbReference type="InterPro" id="IPR008594">
    <property type="entry name" value="DcpS/DCS2"/>
</dbReference>
<evidence type="ECO:0000313" key="17">
    <source>
        <dbReference type="EMBL" id="KYQ57911.1"/>
    </source>
</evidence>
<dbReference type="PANTHER" id="PTHR12978">
    <property type="entry name" value="HISTIDINE TRIAD HIT PROTEIN MEMBER"/>
    <property type="match status" value="1"/>
</dbReference>
<evidence type="ECO:0000256" key="2">
    <source>
        <dbReference type="ARBA" id="ARBA00004496"/>
    </source>
</evidence>
<dbReference type="Pfam" id="PF11969">
    <property type="entry name" value="DcpS_C"/>
    <property type="match status" value="1"/>
</dbReference>
<evidence type="ECO:0000256" key="6">
    <source>
        <dbReference type="ARBA" id="ARBA00015636"/>
    </source>
</evidence>
<comment type="function">
    <text evidence="15">Decapping scavenger enzyme that catalyzes the cleavage of a residual cap structure following the degradation of mRNAs by the 3'-&gt;5' exosome-mediated mRNA decay pathway.</text>
</comment>
<evidence type="ECO:0000256" key="4">
    <source>
        <dbReference type="ARBA" id="ARBA00011140"/>
    </source>
</evidence>
<sequence length="348" mass="40224">MAEKCASTNDGNCPPVKKVKLDDGSTNVVEKNLGENDTSETELNLSDFKVTRVLQNNCARKLICMEGTFENREGQAVVLLEQKSFPQDKVVLEKDFFDGKTTFRKIFTNDVYRNYNCFPTKENNGLHVTVIYPASQTHIDKYKRQELYVIDETYELYQQVTLPYIESMSLSLEWITNILEHKAEQESIIYEDPDKDNGFVLVTDFKWDKQMDTLKLLALPFKKIRSLRELNGSHLPLLKNIQDAGTAAISKKFNIPASQLRIYFHYQPSYYYLHVHFCYLMFEAPGIYVEKAHLLSTVIRNLELMSDYYTKAVLSYVVFKGSPLYEKFKSHGALQISTCETQETVNIV</sequence>
<proteinExistence type="inferred from homology"/>
<gene>
    <name evidence="17" type="ORF">ALC60_02960</name>
</gene>
<reference evidence="17 18" key="1">
    <citation type="submission" date="2015-09" db="EMBL/GenBank/DDBJ databases">
        <title>Trachymyrmex zeteki WGS genome.</title>
        <authorList>
            <person name="Nygaard S."/>
            <person name="Hu H."/>
            <person name="Boomsma J."/>
            <person name="Zhang G."/>
        </authorList>
    </citation>
    <scope>NUCLEOTIDE SEQUENCE [LARGE SCALE GENOMIC DNA]</scope>
    <source>
        <strain evidence="17">Tzet28-1</strain>
        <tissue evidence="17">Whole body</tissue>
    </source>
</reference>
<comment type="subcellular location">
    <subcellularLocation>
        <location evidence="2">Cytoplasm</location>
    </subcellularLocation>
    <subcellularLocation>
        <location evidence="1 15">Nucleus</location>
    </subcellularLocation>
</comment>
<evidence type="ECO:0000256" key="12">
    <source>
        <dbReference type="ARBA" id="ARBA00023187"/>
    </source>
</evidence>
<dbReference type="PANTHER" id="PTHR12978:SF0">
    <property type="entry name" value="M7GPPPX DIPHOSPHATASE"/>
    <property type="match status" value="1"/>
</dbReference>
<name>A0A151XC11_9HYME</name>
<dbReference type="GO" id="GO:0000290">
    <property type="term" value="P:deadenylation-dependent decapping of nuclear-transcribed mRNA"/>
    <property type="evidence" value="ECO:0007669"/>
    <property type="project" value="UniProtKB-UniRule"/>
</dbReference>
<dbReference type="GO" id="GO:0140932">
    <property type="term" value="F:5'-(N(7)-methyl 5'-triphosphoguanosine)-[mRNA] diphosphatase activity"/>
    <property type="evidence" value="ECO:0007669"/>
    <property type="project" value="UniProtKB-EC"/>
</dbReference>
<keyword evidence="12" id="KW-0508">mRNA splicing</keyword>
<dbReference type="Proteomes" id="UP000075809">
    <property type="component" value="Unassembled WGS sequence"/>
</dbReference>
<keyword evidence="7" id="KW-0963">Cytoplasm</keyword>
<keyword evidence="13 15" id="KW-0539">Nucleus</keyword>
<dbReference type="FunFam" id="3.30.428.10:FF:000006">
    <property type="entry name" value="m7GpppX diphosphatase"/>
    <property type="match status" value="1"/>
</dbReference>
<evidence type="ECO:0000256" key="11">
    <source>
        <dbReference type="ARBA" id="ARBA00022990"/>
    </source>
</evidence>
<evidence type="ECO:0000256" key="14">
    <source>
        <dbReference type="ARBA" id="ARBA00048222"/>
    </source>
</evidence>
<dbReference type="Gene3D" id="3.30.428.10">
    <property type="entry name" value="HIT-like"/>
    <property type="match status" value="1"/>
</dbReference>
<evidence type="ECO:0000256" key="1">
    <source>
        <dbReference type="ARBA" id="ARBA00004123"/>
    </source>
</evidence>
<evidence type="ECO:0000313" key="18">
    <source>
        <dbReference type="Proteomes" id="UP000075809"/>
    </source>
</evidence>
<dbReference type="SUPFAM" id="SSF102860">
    <property type="entry name" value="mRNA decapping enzyme DcpS N-terminal domain"/>
    <property type="match status" value="1"/>
</dbReference>
<dbReference type="FunFam" id="3.30.200.40:FF:000001">
    <property type="entry name" value="m7GpppX diphosphatase"/>
    <property type="match status" value="1"/>
</dbReference>
<accession>A0A151XC11</accession>
<dbReference type="GO" id="GO:0000932">
    <property type="term" value="C:P-body"/>
    <property type="evidence" value="ECO:0007669"/>
    <property type="project" value="TreeGrafter"/>
</dbReference>
<keyword evidence="18" id="KW-1185">Reference proteome</keyword>
<evidence type="ECO:0000256" key="3">
    <source>
        <dbReference type="ARBA" id="ARBA00010208"/>
    </source>
</evidence>
<evidence type="ECO:0000256" key="15">
    <source>
        <dbReference type="PIRNR" id="PIRNR028973"/>
    </source>
</evidence>
<dbReference type="Gene3D" id="3.30.200.40">
    <property type="entry name" value="Scavenger mRNA decapping enzyme, N-terminal domain"/>
    <property type="match status" value="1"/>
</dbReference>
<evidence type="ECO:0000256" key="5">
    <source>
        <dbReference type="ARBA" id="ARBA00012520"/>
    </source>
</evidence>
<dbReference type="GO" id="GO:0006397">
    <property type="term" value="P:mRNA processing"/>
    <property type="evidence" value="ECO:0007669"/>
    <property type="project" value="UniProtKB-KW"/>
</dbReference>
<comment type="catalytic activity">
    <reaction evidence="14 15">
        <text>a 5'-end (N(7)-methyl 5'-triphosphoguanosine)-ribonucleoside in mRNA + H2O = N(7)-methyl-GMP + a 5'-end diphospho-ribonucleoside in mRNA + 2 H(+)</text>
        <dbReference type="Rhea" id="RHEA:65388"/>
        <dbReference type="Rhea" id="RHEA-COMP:17165"/>
        <dbReference type="Rhea" id="RHEA-COMP:17167"/>
        <dbReference type="ChEBI" id="CHEBI:15377"/>
        <dbReference type="ChEBI" id="CHEBI:15378"/>
        <dbReference type="ChEBI" id="CHEBI:58285"/>
        <dbReference type="ChEBI" id="CHEBI:156461"/>
        <dbReference type="ChEBI" id="CHEBI:167616"/>
        <dbReference type="EC" id="3.6.1.59"/>
    </reaction>
</comment>
<evidence type="ECO:0000256" key="10">
    <source>
        <dbReference type="ARBA" id="ARBA00022801"/>
    </source>
</evidence>
<dbReference type="InterPro" id="IPR011145">
    <property type="entry name" value="Scavenger_mRNA_decap_enz_N"/>
</dbReference>
<evidence type="ECO:0000256" key="16">
    <source>
        <dbReference type="PIRSR" id="PIRSR028973-1"/>
    </source>
</evidence>
<keyword evidence="9 15" id="KW-0507">mRNA processing</keyword>
<dbReference type="PIRSF" id="PIRSF028973">
    <property type="entry name" value="Scavenger_mRNA_decap_enz"/>
    <property type="match status" value="1"/>
</dbReference>
<keyword evidence="11" id="KW-0007">Acetylation</keyword>
<dbReference type="GO" id="GO:0000340">
    <property type="term" value="F:RNA 7-methylguanosine cap binding"/>
    <property type="evidence" value="ECO:0007669"/>
    <property type="project" value="UniProtKB-UniRule"/>
</dbReference>
<dbReference type="GO" id="GO:0005634">
    <property type="term" value="C:nucleus"/>
    <property type="evidence" value="ECO:0007669"/>
    <property type="project" value="UniProtKB-SubCell"/>
</dbReference>
<dbReference type="EMBL" id="KQ982314">
    <property type="protein sequence ID" value="KYQ57911.1"/>
    <property type="molecule type" value="Genomic_DNA"/>
</dbReference>
<dbReference type="AlphaFoldDB" id="A0A151XC11"/>
<evidence type="ECO:0000256" key="13">
    <source>
        <dbReference type="ARBA" id="ARBA00023242"/>
    </source>
</evidence>
<dbReference type="SUPFAM" id="SSF54197">
    <property type="entry name" value="HIT-like"/>
    <property type="match status" value="1"/>
</dbReference>
<organism evidence="17 18">
    <name type="scientific">Mycetomoellerius zeteki</name>
    <dbReference type="NCBI Taxonomy" id="64791"/>
    <lineage>
        <taxon>Eukaryota</taxon>
        <taxon>Metazoa</taxon>
        <taxon>Ecdysozoa</taxon>
        <taxon>Arthropoda</taxon>
        <taxon>Hexapoda</taxon>
        <taxon>Insecta</taxon>
        <taxon>Pterygota</taxon>
        <taxon>Neoptera</taxon>
        <taxon>Endopterygota</taxon>
        <taxon>Hymenoptera</taxon>
        <taxon>Apocrita</taxon>
        <taxon>Aculeata</taxon>
        <taxon>Formicoidea</taxon>
        <taxon>Formicidae</taxon>
        <taxon>Myrmicinae</taxon>
        <taxon>Mycetomoellerius</taxon>
    </lineage>
</organism>
<evidence type="ECO:0000256" key="8">
    <source>
        <dbReference type="ARBA" id="ARBA00022553"/>
    </source>
</evidence>
<dbReference type="Pfam" id="PF05652">
    <property type="entry name" value="DcpS"/>
    <property type="match status" value="1"/>
</dbReference>
<dbReference type="STRING" id="64791.A0A151XC11"/>
<dbReference type="OrthoDB" id="10264956at2759"/>
<dbReference type="EC" id="3.6.1.59" evidence="5 15"/>
<comment type="similarity">
    <text evidence="3 15">Belongs to the HIT family.</text>
</comment>
<dbReference type="GO" id="GO:0008380">
    <property type="term" value="P:RNA splicing"/>
    <property type="evidence" value="ECO:0007669"/>
    <property type="project" value="UniProtKB-KW"/>
</dbReference>